<reference evidence="3" key="2">
    <citation type="submission" date="2023-01" db="EMBL/GenBank/DDBJ databases">
        <title>Draft genome sequence of Portibacter lacus strain NBRC 108769.</title>
        <authorList>
            <person name="Sun Q."/>
            <person name="Mori K."/>
        </authorList>
    </citation>
    <scope>NUCLEOTIDE SEQUENCE</scope>
    <source>
        <strain evidence="3">NBRC 108769</strain>
    </source>
</reference>
<feature type="compositionally biased region" description="Low complexity" evidence="1">
    <location>
        <begin position="153"/>
        <end position="166"/>
    </location>
</feature>
<dbReference type="Proteomes" id="UP001156666">
    <property type="component" value="Unassembled WGS sequence"/>
</dbReference>
<protein>
    <submittedName>
        <fullName evidence="3">Uncharacterized protein</fullName>
    </submittedName>
</protein>
<keyword evidence="4" id="KW-1185">Reference proteome</keyword>
<dbReference type="AlphaFoldDB" id="A0AA37WGW4"/>
<evidence type="ECO:0000313" key="4">
    <source>
        <dbReference type="Proteomes" id="UP001156666"/>
    </source>
</evidence>
<reference evidence="3" key="1">
    <citation type="journal article" date="2014" name="Int. J. Syst. Evol. Microbiol.">
        <title>Complete genome sequence of Corynebacterium casei LMG S-19264T (=DSM 44701T), isolated from a smear-ripened cheese.</title>
        <authorList>
            <consortium name="US DOE Joint Genome Institute (JGI-PGF)"/>
            <person name="Walter F."/>
            <person name="Albersmeier A."/>
            <person name="Kalinowski J."/>
            <person name="Ruckert C."/>
        </authorList>
    </citation>
    <scope>NUCLEOTIDE SEQUENCE</scope>
    <source>
        <strain evidence="3">NBRC 108769</strain>
    </source>
</reference>
<name>A0AA37WGW4_9BACT</name>
<proteinExistence type="predicted"/>
<keyword evidence="2" id="KW-0472">Membrane</keyword>
<dbReference type="RefSeq" id="WP_235294232.1">
    <property type="nucleotide sequence ID" value="NZ_JAJNKA010000011.1"/>
</dbReference>
<comment type="caution">
    <text evidence="3">The sequence shown here is derived from an EMBL/GenBank/DDBJ whole genome shotgun (WGS) entry which is preliminary data.</text>
</comment>
<sequence length="371" mass="40802">MGGGILKTVWKRNMNPSKKNKLFEKYMAGDISQDEMHELNQYALEDDFLFEALEGAAGFEAGNKNAIEDLNQKLKSKTQKKRSPLYIWMSAAAAVVILVVAITFIPDLKNDAISEVVMEKVEKDFSDEDLELSDIAQSQVAETEANEPETGISLPKPLSKAKSSPSQESKKINDLVSEKADQTSDQFSNKIALEEEIAESEIAPLEKIDLAKVELESTGDGQVIIELTEAPPAPAVKSDDVASPSLAQSAPVASRQKKELRRSAFQNAETAKISSSSILDDGISTSPITIQYNDPGIALKFQEYALEQLDLEGFPELIGIEMIINDQQEAKNIVVKTILTPAQNKEINQLVESFKEWGEAGNKTLRIMLNK</sequence>
<evidence type="ECO:0000256" key="1">
    <source>
        <dbReference type="SAM" id="MobiDB-lite"/>
    </source>
</evidence>
<accession>A0AA37WGW4</accession>
<dbReference type="EMBL" id="BSOH01000021">
    <property type="protein sequence ID" value="GLR18644.1"/>
    <property type="molecule type" value="Genomic_DNA"/>
</dbReference>
<evidence type="ECO:0000313" key="3">
    <source>
        <dbReference type="EMBL" id="GLR18644.1"/>
    </source>
</evidence>
<feature type="region of interest" description="Disordered" evidence="1">
    <location>
        <begin position="139"/>
        <end position="186"/>
    </location>
</feature>
<organism evidence="3 4">
    <name type="scientific">Portibacter lacus</name>
    <dbReference type="NCBI Taxonomy" id="1099794"/>
    <lineage>
        <taxon>Bacteria</taxon>
        <taxon>Pseudomonadati</taxon>
        <taxon>Bacteroidota</taxon>
        <taxon>Saprospiria</taxon>
        <taxon>Saprospirales</taxon>
        <taxon>Haliscomenobacteraceae</taxon>
        <taxon>Portibacter</taxon>
    </lineage>
</organism>
<keyword evidence="2" id="KW-1133">Transmembrane helix</keyword>
<gene>
    <name evidence="3" type="ORF">GCM10007940_32600</name>
</gene>
<keyword evidence="2" id="KW-0812">Transmembrane</keyword>
<feature type="compositionally biased region" description="Basic and acidic residues" evidence="1">
    <location>
        <begin position="168"/>
        <end position="182"/>
    </location>
</feature>
<feature type="transmembrane region" description="Helical" evidence="2">
    <location>
        <begin position="85"/>
        <end position="105"/>
    </location>
</feature>
<evidence type="ECO:0000256" key="2">
    <source>
        <dbReference type="SAM" id="Phobius"/>
    </source>
</evidence>